<protein>
    <recommendedName>
        <fullName evidence="10">CN hydrolase domain-containing protein</fullName>
    </recommendedName>
</protein>
<feature type="transmembrane region" description="Helical" evidence="9">
    <location>
        <begin position="26"/>
        <end position="42"/>
    </location>
</feature>
<feature type="transmembrane region" description="Helical" evidence="9">
    <location>
        <begin position="100"/>
        <end position="122"/>
    </location>
</feature>
<feature type="transmembrane region" description="Helical" evidence="9">
    <location>
        <begin position="430"/>
        <end position="448"/>
    </location>
</feature>
<evidence type="ECO:0000256" key="9">
    <source>
        <dbReference type="SAM" id="Phobius"/>
    </source>
</evidence>
<sequence length="470" mass="48877">MTIQGMAAALLSGVLLAVSRDTGQFGWLVLVAPVPLLVYALRAPRAWHAALLAFAVGLLGEAGPMWFYGRVLPLIYGLAAYQALMFTLAVLFMRALHRRCAAGLAVLGFAAMSAATEYLYGLAAPNGSFGALGYALVNVAPLLQTASLAGVAGLTFLAAAIPAGLATLYVSPRDTKAALAWSAPMLAALLYGAWQLAQPSGPALRIALLSDDRYAGRVPRDPAAGPEIAAAFARQVASVASQRPAAIVVPEKMLAAGTRLAPPPGSVIVAGLDGPAPTGGRLNIAALYGPDEAVRTYLKKRMVPGLEAQYVPGSAELVARIGGSDAGVAICKDMDFAQDLRLYGRRDVGLMLVPAWDFDRDAYLHGRMAVVRSVENGFALARSASQGLMTLSDANGRIVAERRTVRGPSMLVGDVPTGRGGTVYSRVGDVFAQAMVALWLALLALLALRRKPGIKRPDVPAPSPAACGSA</sequence>
<dbReference type="EMBL" id="CP119083">
    <property type="protein sequence ID" value="WEF35529.1"/>
    <property type="molecule type" value="Genomic_DNA"/>
</dbReference>
<comment type="subcellular location">
    <subcellularLocation>
        <location evidence="1">Cell membrane</location>
        <topology evidence="1">Multi-pass membrane protein</topology>
    </subcellularLocation>
</comment>
<dbReference type="Proteomes" id="UP001216510">
    <property type="component" value="Chromosome"/>
</dbReference>
<dbReference type="PANTHER" id="PTHR38686">
    <property type="entry name" value="APOLIPOPROTEIN N-ACYLTRANSFERASE"/>
    <property type="match status" value="1"/>
</dbReference>
<evidence type="ECO:0000313" key="12">
    <source>
        <dbReference type="Proteomes" id="UP001216510"/>
    </source>
</evidence>
<dbReference type="InterPro" id="IPR004563">
    <property type="entry name" value="Apolipo_AcylTrfase"/>
</dbReference>
<reference evidence="11 12" key="1">
    <citation type="submission" date="2023-02" db="EMBL/GenBank/DDBJ databases">
        <title>Gemone sequence of Telluria chitinolytica ACM 3522T.</title>
        <authorList>
            <person name="Frediansyah A."/>
            <person name="Miess H."/>
            <person name="Gross H."/>
        </authorList>
    </citation>
    <scope>NUCLEOTIDE SEQUENCE [LARGE SCALE GENOMIC DNA]</scope>
    <source>
        <strain evidence="11 12">ACM 3522</strain>
    </source>
</reference>
<keyword evidence="8" id="KW-0012">Acyltransferase</keyword>
<keyword evidence="12" id="KW-1185">Reference proteome</keyword>
<evidence type="ECO:0000256" key="8">
    <source>
        <dbReference type="ARBA" id="ARBA00023315"/>
    </source>
</evidence>
<dbReference type="InterPro" id="IPR045378">
    <property type="entry name" value="LNT_N"/>
</dbReference>
<proteinExistence type="inferred from homology"/>
<evidence type="ECO:0000256" key="2">
    <source>
        <dbReference type="ARBA" id="ARBA00010065"/>
    </source>
</evidence>
<keyword evidence="6 9" id="KW-1133">Transmembrane helix</keyword>
<feature type="transmembrane region" description="Helical" evidence="9">
    <location>
        <begin position="142"/>
        <end position="170"/>
    </location>
</feature>
<evidence type="ECO:0000313" key="11">
    <source>
        <dbReference type="EMBL" id="WEF35529.1"/>
    </source>
</evidence>
<dbReference type="InterPro" id="IPR036526">
    <property type="entry name" value="C-N_Hydrolase_sf"/>
</dbReference>
<evidence type="ECO:0000256" key="4">
    <source>
        <dbReference type="ARBA" id="ARBA00022679"/>
    </source>
</evidence>
<feature type="transmembrane region" description="Helical" evidence="9">
    <location>
        <begin position="74"/>
        <end position="93"/>
    </location>
</feature>
<dbReference type="RefSeq" id="WP_277418181.1">
    <property type="nucleotide sequence ID" value="NZ_CP119083.1"/>
</dbReference>
<dbReference type="Gene3D" id="3.60.110.10">
    <property type="entry name" value="Carbon-nitrogen hydrolase"/>
    <property type="match status" value="1"/>
</dbReference>
<feature type="domain" description="CN hydrolase" evidence="10">
    <location>
        <begin position="204"/>
        <end position="417"/>
    </location>
</feature>
<evidence type="ECO:0000256" key="6">
    <source>
        <dbReference type="ARBA" id="ARBA00022989"/>
    </source>
</evidence>
<feature type="transmembrane region" description="Helical" evidence="9">
    <location>
        <begin position="49"/>
        <end position="68"/>
    </location>
</feature>
<keyword evidence="5 9" id="KW-0812">Transmembrane</keyword>
<keyword evidence="4" id="KW-0808">Transferase</keyword>
<comment type="similarity">
    <text evidence="2">Belongs to the CN hydrolase family. Apolipoprotein N-acyltransferase subfamily.</text>
</comment>
<evidence type="ECO:0000256" key="1">
    <source>
        <dbReference type="ARBA" id="ARBA00004651"/>
    </source>
</evidence>
<dbReference type="SUPFAM" id="SSF56317">
    <property type="entry name" value="Carbon-nitrogen hydrolase"/>
    <property type="match status" value="1"/>
</dbReference>
<evidence type="ECO:0000256" key="7">
    <source>
        <dbReference type="ARBA" id="ARBA00023136"/>
    </source>
</evidence>
<keyword evidence="7 9" id="KW-0472">Membrane</keyword>
<feature type="transmembrane region" description="Helical" evidence="9">
    <location>
        <begin position="177"/>
        <end position="194"/>
    </location>
</feature>
<dbReference type="PROSITE" id="PS50263">
    <property type="entry name" value="CN_HYDROLASE"/>
    <property type="match status" value="1"/>
</dbReference>
<evidence type="ECO:0000259" key="10">
    <source>
        <dbReference type="PROSITE" id="PS50263"/>
    </source>
</evidence>
<evidence type="ECO:0000256" key="5">
    <source>
        <dbReference type="ARBA" id="ARBA00022692"/>
    </source>
</evidence>
<dbReference type="PANTHER" id="PTHR38686:SF1">
    <property type="entry name" value="APOLIPOPROTEIN N-ACYLTRANSFERASE"/>
    <property type="match status" value="1"/>
</dbReference>
<gene>
    <name evidence="11" type="ORF">PX653_12505</name>
</gene>
<name>A0ABY8BMJ9_9BURK</name>
<dbReference type="InterPro" id="IPR003010">
    <property type="entry name" value="C-N_Hydrolase"/>
</dbReference>
<evidence type="ECO:0000256" key="3">
    <source>
        <dbReference type="ARBA" id="ARBA00022475"/>
    </source>
</evidence>
<organism evidence="11 12">
    <name type="scientific">Pseudoduganella chitinolytica</name>
    <dbReference type="NCBI Taxonomy" id="34070"/>
    <lineage>
        <taxon>Bacteria</taxon>
        <taxon>Pseudomonadati</taxon>
        <taxon>Pseudomonadota</taxon>
        <taxon>Betaproteobacteria</taxon>
        <taxon>Burkholderiales</taxon>
        <taxon>Oxalobacteraceae</taxon>
        <taxon>Telluria group</taxon>
        <taxon>Pseudoduganella</taxon>
    </lineage>
</organism>
<accession>A0ABY8BMJ9</accession>
<dbReference type="Pfam" id="PF20154">
    <property type="entry name" value="LNT_N"/>
    <property type="match status" value="1"/>
</dbReference>
<keyword evidence="3" id="KW-1003">Cell membrane</keyword>